<evidence type="ECO:0000313" key="2">
    <source>
        <dbReference type="Proteomes" id="UP000557857"/>
    </source>
</evidence>
<dbReference type="RefSeq" id="WP_169058845.1">
    <property type="nucleotide sequence ID" value="NZ_JABCAG010000035.1"/>
</dbReference>
<accession>A0A848N2E6</accession>
<protein>
    <submittedName>
        <fullName evidence="1">Uncharacterized protein</fullName>
    </submittedName>
</protein>
<proteinExistence type="predicted"/>
<dbReference type="EMBL" id="JABCAG010000035">
    <property type="protein sequence ID" value="NMP59033.1"/>
    <property type="molecule type" value="Genomic_DNA"/>
</dbReference>
<comment type="caution">
    <text evidence="1">The sequence shown here is derived from an EMBL/GenBank/DDBJ whole genome shotgun (WGS) entry which is preliminary data.</text>
</comment>
<name>A0A848N2E6_ENTMU</name>
<reference evidence="1 2" key="1">
    <citation type="submission" date="2020-04" db="EMBL/GenBank/DDBJ databases">
        <authorList>
            <person name="Abaymova A."/>
            <person name="Teymurazov M."/>
            <person name="Tazyna O."/>
            <person name="Chatushin Y."/>
            <person name="Svetoch E."/>
            <person name="Pereligyn V."/>
            <person name="Pohylenko V."/>
            <person name="Platonov M."/>
            <person name="Kartsev N."/>
            <person name="Skryabin Y."/>
            <person name="Sizova A."/>
            <person name="Solomentsev V."/>
            <person name="Kislichkina A."/>
            <person name="Bogun A."/>
        </authorList>
    </citation>
    <scope>NUCLEOTIDE SEQUENCE [LARGE SCALE GENOMIC DNA]</scope>
    <source>
        <strain evidence="2">SCPM-O-B-8398 (E28)</strain>
    </source>
</reference>
<evidence type="ECO:0000313" key="1">
    <source>
        <dbReference type="EMBL" id="NMP59033.1"/>
    </source>
</evidence>
<dbReference type="AlphaFoldDB" id="A0A848N2E6"/>
<organism evidence="1 2">
    <name type="scientific">Enterococcus mundtii</name>
    <dbReference type="NCBI Taxonomy" id="53346"/>
    <lineage>
        <taxon>Bacteria</taxon>
        <taxon>Bacillati</taxon>
        <taxon>Bacillota</taxon>
        <taxon>Bacilli</taxon>
        <taxon>Lactobacillales</taxon>
        <taxon>Enterococcaceae</taxon>
        <taxon>Enterococcus</taxon>
    </lineage>
</organism>
<sequence>MRNKEEFIADYNEVVKPEFQYNENVIEDAAHTLNHSTEPKLTITAEFTKTDKDETFLFEQKERPKTDNPEEMISDWFYTGRGGE</sequence>
<dbReference type="Proteomes" id="UP000557857">
    <property type="component" value="Unassembled WGS sequence"/>
</dbReference>
<gene>
    <name evidence="1" type="ORF">HI921_11280</name>
</gene>